<name>A0A821KLZ8_9BILA</name>
<evidence type="ECO:0000313" key="2">
    <source>
        <dbReference type="Proteomes" id="UP000663873"/>
    </source>
</evidence>
<reference evidence="1" key="1">
    <citation type="submission" date="2021-02" db="EMBL/GenBank/DDBJ databases">
        <authorList>
            <person name="Nowell W R."/>
        </authorList>
    </citation>
    <scope>NUCLEOTIDE SEQUENCE</scope>
</reference>
<comment type="caution">
    <text evidence="1">The sequence shown here is derived from an EMBL/GenBank/DDBJ whole genome shotgun (WGS) entry which is preliminary data.</text>
</comment>
<evidence type="ECO:0000313" key="1">
    <source>
        <dbReference type="EMBL" id="CAF4737663.1"/>
    </source>
</evidence>
<dbReference type="EMBL" id="CAJOBP010038772">
    <property type="protein sequence ID" value="CAF4737663.1"/>
    <property type="molecule type" value="Genomic_DNA"/>
</dbReference>
<proteinExistence type="predicted"/>
<organism evidence="1 2">
    <name type="scientific">Rotaria socialis</name>
    <dbReference type="NCBI Taxonomy" id="392032"/>
    <lineage>
        <taxon>Eukaryota</taxon>
        <taxon>Metazoa</taxon>
        <taxon>Spiralia</taxon>
        <taxon>Gnathifera</taxon>
        <taxon>Rotifera</taxon>
        <taxon>Eurotatoria</taxon>
        <taxon>Bdelloidea</taxon>
        <taxon>Philodinida</taxon>
        <taxon>Philodinidae</taxon>
        <taxon>Rotaria</taxon>
    </lineage>
</organism>
<sequence length="36" mass="3980">MKRSATNLHASGFKEELLNVPPAFPAPLTSWLILQT</sequence>
<keyword evidence="2" id="KW-1185">Reference proteome</keyword>
<dbReference type="AlphaFoldDB" id="A0A821KLZ8"/>
<feature type="non-terminal residue" evidence="1">
    <location>
        <position position="1"/>
    </location>
</feature>
<dbReference type="Proteomes" id="UP000663873">
    <property type="component" value="Unassembled WGS sequence"/>
</dbReference>
<protein>
    <submittedName>
        <fullName evidence="1">Uncharacterized protein</fullName>
    </submittedName>
</protein>
<accession>A0A821KLZ8</accession>
<gene>
    <name evidence="1" type="ORF">UJA718_LOCUS38166</name>
</gene>